<evidence type="ECO:0000259" key="8">
    <source>
        <dbReference type="SMART" id="SM00663"/>
    </source>
</evidence>
<evidence type="ECO:0000256" key="6">
    <source>
        <dbReference type="ARBA" id="ARBA00048552"/>
    </source>
</evidence>
<keyword evidence="5 7" id="KW-0804">Transcription</keyword>
<dbReference type="EMBL" id="MF622086">
    <property type="protein sequence ID" value="AXI98004.1"/>
    <property type="molecule type" value="Genomic_DNA"/>
</dbReference>
<accession>A0A345UC18</accession>
<comment type="similarity">
    <text evidence="7">Belongs to the RNA polymerase beta' chain family.</text>
</comment>
<evidence type="ECO:0000256" key="4">
    <source>
        <dbReference type="ARBA" id="ARBA00022695"/>
    </source>
</evidence>
<dbReference type="PANTHER" id="PTHR19376:SF54">
    <property type="entry name" value="DNA-DIRECTED RNA POLYMERASE SUBUNIT BETA"/>
    <property type="match status" value="1"/>
</dbReference>
<dbReference type="PANTHER" id="PTHR19376">
    <property type="entry name" value="DNA-DIRECTED RNA POLYMERASE"/>
    <property type="match status" value="1"/>
</dbReference>
<dbReference type="EC" id="2.7.7.6" evidence="7"/>
<evidence type="ECO:0000256" key="1">
    <source>
        <dbReference type="ARBA" id="ARBA00004026"/>
    </source>
</evidence>
<geneLocation type="chloroplast" evidence="9"/>
<evidence type="ECO:0000313" key="9">
    <source>
        <dbReference type="EMBL" id="AXI98004.1"/>
    </source>
</evidence>
<evidence type="ECO:0000256" key="2">
    <source>
        <dbReference type="ARBA" id="ARBA00022478"/>
    </source>
</evidence>
<dbReference type="InterPro" id="IPR006592">
    <property type="entry name" value="RNA_pol_N"/>
</dbReference>
<protein>
    <recommendedName>
        <fullName evidence="7">DNA-directed RNA polymerase subunit</fullName>
        <ecNumber evidence="7">2.7.7.6</ecNumber>
    </recommendedName>
</protein>
<dbReference type="Pfam" id="PF04983">
    <property type="entry name" value="RNA_pol_Rpb1_3"/>
    <property type="match status" value="1"/>
</dbReference>
<keyword evidence="9" id="KW-0934">Plastid</keyword>
<keyword evidence="4 7" id="KW-0548">Nucleotidyltransferase</keyword>
<dbReference type="Gene3D" id="1.10.40.90">
    <property type="match status" value="1"/>
</dbReference>
<dbReference type="InterPro" id="IPR007066">
    <property type="entry name" value="RNA_pol_Rpb1_3"/>
</dbReference>
<proteinExistence type="inferred from homology"/>
<dbReference type="Gene3D" id="1.10.274.100">
    <property type="entry name" value="RNA polymerase Rpb1, domain 3"/>
    <property type="match status" value="1"/>
</dbReference>
<organism evidence="9">
    <name type="scientific">Euglena hiemalis</name>
    <dbReference type="NCBI Taxonomy" id="392896"/>
    <lineage>
        <taxon>Eukaryota</taxon>
        <taxon>Discoba</taxon>
        <taxon>Euglenozoa</taxon>
        <taxon>Euglenida</taxon>
        <taxon>Spirocuta</taxon>
        <taxon>Euglenophyceae</taxon>
        <taxon>Euglenales</taxon>
        <taxon>Euglenaceae</taxon>
        <taxon>Euglena</taxon>
    </lineage>
</organism>
<dbReference type="SMART" id="SM00663">
    <property type="entry name" value="RPOLA_N"/>
    <property type="match status" value="1"/>
</dbReference>
<dbReference type="SUPFAM" id="SSF64484">
    <property type="entry name" value="beta and beta-prime subunits of DNA dependent RNA-polymerase"/>
    <property type="match status" value="1"/>
</dbReference>
<sequence>MKDYVIINVASPQRILSWTERSLPSGELVGMVTNSIWKISVWLADFFVREFLVLQKNKQCFCGKYKNSPRKKFSGSVINICSNCKVEIIDSSIRNYRMGFVELAVPILHLWYLKSTPCYLAIILGKKVKQTKNICCGDVYLKVKKVGLGYHIFTGGEAIFYKLLKINLEKFCAFFIEGFIENHFEKYLRLRTKFLNRLKLATYFLQTCTDPSWMIIRFLPILPPNMRPIVKLDDGTNIITDLNFLYIDIVRNNNKLRKYLVPEEYLFNRKSIFCSNKVDALINNDKFIENQMDPNNMRYIQYKKLKSLTESLKGKKGRFRENLLGKTVDYSGRSVIVVEPKLLLNQCGLPQDMLELFHPFIVKILMRLKVALTIRQAKNEMNKKSKFINKLLTKIVSNLYYILLNRAPTLHRLGIQAFQPTIIFEKAIQLHPLVCSAFNADFDGDQMGVHIPLSLKARAESRSLLISINNCTSPASGLPSILPSQDMVLGCYYVTLENCSLDYILTNFKVYTNIQKVKNDYEKGSFPIHAFIWLNCQDLFKSIKNITIKLKKKKHSMKKLLFFRTTMGRILFDDMVKEFL</sequence>
<dbReference type="GeneID" id="37624945"/>
<evidence type="ECO:0000256" key="3">
    <source>
        <dbReference type="ARBA" id="ARBA00022679"/>
    </source>
</evidence>
<keyword evidence="9" id="KW-0150">Chloroplast</keyword>
<name>A0A345UC18_9EUGL</name>
<dbReference type="Pfam" id="PF04997">
    <property type="entry name" value="RNA_pol_Rpb1_1"/>
    <property type="match status" value="1"/>
</dbReference>
<evidence type="ECO:0000256" key="7">
    <source>
        <dbReference type="RuleBase" id="RU004279"/>
    </source>
</evidence>
<dbReference type="InterPro" id="IPR000722">
    <property type="entry name" value="RNA_pol_asu"/>
</dbReference>
<keyword evidence="3 7" id="KW-0808">Transferase</keyword>
<evidence type="ECO:0000256" key="5">
    <source>
        <dbReference type="ARBA" id="ARBA00023163"/>
    </source>
</evidence>
<dbReference type="InterPro" id="IPR042102">
    <property type="entry name" value="RNA_pol_Rpb1_3_sf"/>
</dbReference>
<reference evidence="9" key="1">
    <citation type="journal article" date="2018" name="J. Appl. Phycol.">
        <title>Intrageneric chloroplast genome comparison in the genus Euglena (Phylum: Euglenophyta) with annotated chloroplast genomes of Euglena hiemalis and Euglena clara.</title>
        <authorList>
            <person name="Ellala Hewadikaramge M."/>
            <person name="Linton E."/>
        </authorList>
    </citation>
    <scope>NUCLEOTIDE SEQUENCE</scope>
    <source>
        <strain evidence="9">CCAP1224.35</strain>
    </source>
</reference>
<comment type="function">
    <text evidence="1 7">DNA-dependent RNA polymerase catalyzes the transcription of DNA into RNA using the four ribonucleoside triphosphates as substrates.</text>
</comment>
<dbReference type="Pfam" id="PF00623">
    <property type="entry name" value="RNA_pol_Rpb1_2"/>
    <property type="match status" value="1"/>
</dbReference>
<dbReference type="RefSeq" id="YP_009512133.1">
    <property type="nucleotide sequence ID" value="NC_039156.1"/>
</dbReference>
<dbReference type="GO" id="GO:0003677">
    <property type="term" value="F:DNA binding"/>
    <property type="evidence" value="ECO:0007669"/>
    <property type="project" value="InterPro"/>
</dbReference>
<dbReference type="GO" id="GO:0006351">
    <property type="term" value="P:DNA-templated transcription"/>
    <property type="evidence" value="ECO:0007669"/>
    <property type="project" value="InterPro"/>
</dbReference>
<dbReference type="InterPro" id="IPR045867">
    <property type="entry name" value="DNA-dir_RpoC_beta_prime"/>
</dbReference>
<dbReference type="AlphaFoldDB" id="A0A345UC18"/>
<keyword evidence="2 7" id="KW-0240">DNA-directed RNA polymerase</keyword>
<feature type="domain" description="RNA polymerase N-terminal" evidence="8">
    <location>
        <begin position="212"/>
        <end position="495"/>
    </location>
</feature>
<gene>
    <name evidence="9" type="primary">rpoC1</name>
</gene>
<dbReference type="GO" id="GO:0003899">
    <property type="term" value="F:DNA-directed RNA polymerase activity"/>
    <property type="evidence" value="ECO:0007669"/>
    <property type="project" value="UniProtKB-EC"/>
</dbReference>
<dbReference type="GO" id="GO:0000428">
    <property type="term" value="C:DNA-directed RNA polymerase complex"/>
    <property type="evidence" value="ECO:0007669"/>
    <property type="project" value="UniProtKB-KW"/>
</dbReference>
<dbReference type="InterPro" id="IPR007080">
    <property type="entry name" value="RNA_pol_Rpb1_1"/>
</dbReference>
<dbReference type="Gene3D" id="2.40.40.20">
    <property type="match status" value="1"/>
</dbReference>
<comment type="catalytic activity">
    <reaction evidence="6 7">
        <text>RNA(n) + a ribonucleoside 5'-triphosphate = RNA(n+1) + diphosphate</text>
        <dbReference type="Rhea" id="RHEA:21248"/>
        <dbReference type="Rhea" id="RHEA-COMP:14527"/>
        <dbReference type="Rhea" id="RHEA-COMP:17342"/>
        <dbReference type="ChEBI" id="CHEBI:33019"/>
        <dbReference type="ChEBI" id="CHEBI:61557"/>
        <dbReference type="ChEBI" id="CHEBI:140395"/>
        <dbReference type="EC" id="2.7.7.6"/>
    </reaction>
</comment>